<evidence type="ECO:0000313" key="2">
    <source>
        <dbReference type="Proteomes" id="UP000626109"/>
    </source>
</evidence>
<evidence type="ECO:0008006" key="3">
    <source>
        <dbReference type="Google" id="ProtNLM"/>
    </source>
</evidence>
<dbReference type="EMBL" id="CAJNNW010026384">
    <property type="protein sequence ID" value="CAE8684890.1"/>
    <property type="molecule type" value="Genomic_DNA"/>
</dbReference>
<comment type="caution">
    <text evidence="1">The sequence shown here is derived from an EMBL/GenBank/DDBJ whole genome shotgun (WGS) entry which is preliminary data.</text>
</comment>
<dbReference type="AlphaFoldDB" id="A0A813JR36"/>
<organism evidence="1 2">
    <name type="scientific">Polarella glacialis</name>
    <name type="common">Dinoflagellate</name>
    <dbReference type="NCBI Taxonomy" id="89957"/>
    <lineage>
        <taxon>Eukaryota</taxon>
        <taxon>Sar</taxon>
        <taxon>Alveolata</taxon>
        <taxon>Dinophyceae</taxon>
        <taxon>Suessiales</taxon>
        <taxon>Suessiaceae</taxon>
        <taxon>Polarella</taxon>
    </lineage>
</organism>
<protein>
    <recommendedName>
        <fullName evidence="3">RNase H type-1 domain-containing protein</fullName>
    </recommendedName>
</protein>
<accession>A0A813JR36</accession>
<dbReference type="Proteomes" id="UP000626109">
    <property type="component" value="Unassembled WGS sequence"/>
</dbReference>
<dbReference type="Gene3D" id="3.30.420.10">
    <property type="entry name" value="Ribonuclease H-like superfamily/Ribonuclease H"/>
    <property type="match status" value="1"/>
</dbReference>
<dbReference type="InterPro" id="IPR036397">
    <property type="entry name" value="RNaseH_sf"/>
</dbReference>
<sequence length="362" mass="39889">MEQGLLRVHLSGARFSGDATSKFDGNKTGSCERCGVLDTPVHHHRDCLHTAEVRTAHPEAATAMRLVSDITIAYGIASLSPERDWAALWTELCALPNAASIPAFLLFSDAQNFAHIFSDGTASNPKEPSRRLAAFAIVLAVPGSLLKGPLLAAGPLVGIMQTVVRAEIMGVLAGLRAALWVHLYVDCLHVVQTLLQLLAGVLPNFDFICNGDLWCLISNELERRPAEAVLITKVKAHTEASEDIDMYSTWTRCRNANVDTAAKDANCCRCPVFKLRHQDRCNKEDDYRKQVKAIQLYIGSQQTLYRLSHCRFYPVRRTTYALEPGMRAFASLLPTACHMQCPGALPLWRQVHGRAAGMVEIN</sequence>
<dbReference type="SUPFAM" id="SSF53098">
    <property type="entry name" value="Ribonuclease H-like"/>
    <property type="match status" value="1"/>
</dbReference>
<gene>
    <name evidence="1" type="ORF">PGLA2088_LOCUS24178</name>
</gene>
<dbReference type="GO" id="GO:0003676">
    <property type="term" value="F:nucleic acid binding"/>
    <property type="evidence" value="ECO:0007669"/>
    <property type="project" value="InterPro"/>
</dbReference>
<evidence type="ECO:0000313" key="1">
    <source>
        <dbReference type="EMBL" id="CAE8684890.1"/>
    </source>
</evidence>
<proteinExistence type="predicted"/>
<reference evidence="1" key="1">
    <citation type="submission" date="2021-02" db="EMBL/GenBank/DDBJ databases">
        <authorList>
            <person name="Dougan E. K."/>
            <person name="Rhodes N."/>
            <person name="Thang M."/>
            <person name="Chan C."/>
        </authorList>
    </citation>
    <scope>NUCLEOTIDE SEQUENCE</scope>
</reference>
<name>A0A813JR36_POLGL</name>
<dbReference type="InterPro" id="IPR012337">
    <property type="entry name" value="RNaseH-like_sf"/>
</dbReference>